<dbReference type="CDD" id="cd19941">
    <property type="entry name" value="TIL"/>
    <property type="match status" value="1"/>
</dbReference>
<sequence length="121" mass="14709">MTRTTLTMLTLLVLIMISRSIAYDNMFYYPTTWSSWNPWLSWYRCRVGEIFRECESSNCGELKCWQLLGWEQYTEHRCNLDCVSKCFCRPGLYRNRRGRCVKPWQCPQYKYRVVFNWTNVA</sequence>
<dbReference type="InterPro" id="IPR002919">
    <property type="entry name" value="TIL_dom"/>
</dbReference>
<feature type="chain" id="PRO_5013166557" evidence="1">
    <location>
        <begin position="23"/>
        <end position="121"/>
    </location>
</feature>
<feature type="domain" description="TIL" evidence="2">
    <location>
        <begin position="45"/>
        <end position="106"/>
    </location>
</feature>
<proteinExistence type="predicted"/>
<evidence type="ECO:0000259" key="2">
    <source>
        <dbReference type="Pfam" id="PF01826"/>
    </source>
</evidence>
<feature type="signal peptide" evidence="1">
    <location>
        <begin position="1"/>
        <end position="22"/>
    </location>
</feature>
<evidence type="ECO:0000313" key="3">
    <source>
        <dbReference type="EMBL" id="MAA16473.1"/>
    </source>
</evidence>
<dbReference type="Pfam" id="PF01826">
    <property type="entry name" value="TIL"/>
    <property type="match status" value="1"/>
</dbReference>
<dbReference type="SUPFAM" id="SSF57567">
    <property type="entry name" value="Serine protease inhibitors"/>
    <property type="match status" value="1"/>
</dbReference>
<dbReference type="InterPro" id="IPR036084">
    <property type="entry name" value="Ser_inhib-like_sf"/>
</dbReference>
<dbReference type="Gene3D" id="2.10.25.10">
    <property type="entry name" value="Laminin"/>
    <property type="match status" value="1"/>
</dbReference>
<evidence type="ECO:0000256" key="1">
    <source>
        <dbReference type="SAM" id="SignalP"/>
    </source>
</evidence>
<dbReference type="AlphaFoldDB" id="A0A224YQF4"/>
<keyword evidence="1" id="KW-0732">Signal</keyword>
<organism evidence="3">
    <name type="scientific">Rhipicephalus zambeziensis</name>
    <dbReference type="NCBI Taxonomy" id="60191"/>
    <lineage>
        <taxon>Eukaryota</taxon>
        <taxon>Metazoa</taxon>
        <taxon>Ecdysozoa</taxon>
        <taxon>Arthropoda</taxon>
        <taxon>Chelicerata</taxon>
        <taxon>Arachnida</taxon>
        <taxon>Acari</taxon>
        <taxon>Parasitiformes</taxon>
        <taxon>Ixodida</taxon>
        <taxon>Ixodoidea</taxon>
        <taxon>Ixodidae</taxon>
        <taxon>Rhipicephalinae</taxon>
        <taxon>Rhipicephalus</taxon>
        <taxon>Rhipicephalus</taxon>
    </lineage>
</organism>
<accession>A0A224YQF4</accession>
<protein>
    <submittedName>
        <fullName evidence="3">TIL domain containing protein</fullName>
    </submittedName>
</protein>
<reference evidence="3" key="1">
    <citation type="journal article" date="2017" name="Parasit. Vectors">
        <title>Sialotranscriptomics of Rhipicephalus zambeziensis reveals intricate expression profiles of secretory proteins and suggests tight temporal transcriptional regulation during blood-feeding.</title>
        <authorList>
            <person name="de Castro M.H."/>
            <person name="de Klerk D."/>
            <person name="Pienaar R."/>
            <person name="Rees D.J.G."/>
            <person name="Mans B.J."/>
        </authorList>
    </citation>
    <scope>NUCLEOTIDE SEQUENCE</scope>
    <source>
        <tissue evidence="3">Salivary glands</tissue>
    </source>
</reference>
<dbReference type="EMBL" id="GFPF01005327">
    <property type="protein sequence ID" value="MAA16473.1"/>
    <property type="molecule type" value="Transcribed_RNA"/>
</dbReference>
<name>A0A224YQF4_9ACAR</name>